<dbReference type="InterPro" id="IPR050786">
    <property type="entry name" value="EFG1_rRNA-proc"/>
</dbReference>
<dbReference type="Pfam" id="PF10153">
    <property type="entry name" value="Efg1"/>
    <property type="match status" value="1"/>
</dbReference>
<dbReference type="GO" id="GO:0030688">
    <property type="term" value="C:preribosome, small subunit precursor"/>
    <property type="evidence" value="ECO:0007669"/>
    <property type="project" value="TreeGrafter"/>
</dbReference>
<evidence type="ECO:0000256" key="3">
    <source>
        <dbReference type="ARBA" id="ARBA00006916"/>
    </source>
</evidence>
<evidence type="ECO:0000256" key="6">
    <source>
        <dbReference type="ARBA" id="ARBA00022552"/>
    </source>
</evidence>
<keyword evidence="6" id="KW-0698">rRNA processing</keyword>
<feature type="region of interest" description="Disordered" evidence="9">
    <location>
        <begin position="118"/>
        <end position="143"/>
    </location>
</feature>
<keyword evidence="7" id="KW-0175">Coiled coil</keyword>
<dbReference type="GO" id="GO:0005730">
    <property type="term" value="C:nucleolus"/>
    <property type="evidence" value="ECO:0007669"/>
    <property type="project" value="UniProtKB-SubCell"/>
</dbReference>
<evidence type="ECO:0000256" key="5">
    <source>
        <dbReference type="ARBA" id="ARBA00019827"/>
    </source>
</evidence>
<evidence type="ECO:0000256" key="2">
    <source>
        <dbReference type="ARBA" id="ARBA00004604"/>
    </source>
</evidence>
<dbReference type="InterPro" id="IPR019310">
    <property type="entry name" value="Efg1"/>
</dbReference>
<gene>
    <name evidence="10" type="ORF">P8C59_003115</name>
</gene>
<comment type="similarity">
    <text evidence="3">Belongs to the EFG1 family.</text>
</comment>
<evidence type="ECO:0000313" key="11">
    <source>
        <dbReference type="Proteomes" id="UP001217918"/>
    </source>
</evidence>
<evidence type="ECO:0000256" key="8">
    <source>
        <dbReference type="ARBA" id="ARBA00023242"/>
    </source>
</evidence>
<dbReference type="AlphaFoldDB" id="A0AAD9I0Y3"/>
<reference evidence="10" key="1">
    <citation type="journal article" date="2023" name="Mol. Plant Microbe Interact.">
        <title>Elucidating the Obligate Nature and Biological Capacity of an Invasive Fungal Corn Pathogen.</title>
        <authorList>
            <person name="MacCready J.S."/>
            <person name="Roggenkamp E.M."/>
            <person name="Gdanetz K."/>
            <person name="Chilvers M.I."/>
        </authorList>
    </citation>
    <scope>NUCLEOTIDE SEQUENCE</scope>
    <source>
        <strain evidence="10">PM02</strain>
    </source>
</reference>
<keyword evidence="8" id="KW-0539">Nucleus</keyword>
<comment type="function">
    <text evidence="1">Involved in rRNA processing.</text>
</comment>
<dbReference type="EMBL" id="JAQQPM010000002">
    <property type="protein sequence ID" value="KAK2068480.1"/>
    <property type="molecule type" value="Genomic_DNA"/>
</dbReference>
<evidence type="ECO:0000256" key="4">
    <source>
        <dbReference type="ARBA" id="ARBA00018689"/>
    </source>
</evidence>
<dbReference type="PANTHER" id="PTHR33911:SF1">
    <property type="entry name" value="RRNA-PROCESSING PROTEIN EFG1"/>
    <property type="match status" value="1"/>
</dbReference>
<organism evidence="10 11">
    <name type="scientific">Phyllachora maydis</name>
    <dbReference type="NCBI Taxonomy" id="1825666"/>
    <lineage>
        <taxon>Eukaryota</taxon>
        <taxon>Fungi</taxon>
        <taxon>Dikarya</taxon>
        <taxon>Ascomycota</taxon>
        <taxon>Pezizomycotina</taxon>
        <taxon>Sordariomycetes</taxon>
        <taxon>Sordariomycetidae</taxon>
        <taxon>Phyllachorales</taxon>
        <taxon>Phyllachoraceae</taxon>
        <taxon>Phyllachora</taxon>
    </lineage>
</organism>
<dbReference type="Proteomes" id="UP001217918">
    <property type="component" value="Unassembled WGS sequence"/>
</dbReference>
<proteinExistence type="inferred from homology"/>
<evidence type="ECO:0000256" key="9">
    <source>
        <dbReference type="SAM" id="MobiDB-lite"/>
    </source>
</evidence>
<dbReference type="PANTHER" id="PTHR33911">
    <property type="entry name" value="RRNA-PROCESSING PROTEIN EFG1"/>
    <property type="match status" value="1"/>
</dbReference>
<sequence length="271" mass="31409">MKCHAKSFHSRLDRSGAFRRYNTRINLQRELAAHWERIHQHEDKKKRAKMISRYHQVRFFERQKADRLVKKLRKQLIEATNSNEISTLKNELHVAEVDADYARHFPLLERYVSLYPQTISGKEQRPGEAGDGQDGSGKDPEDRFDAQGMAEVALHAPRPPLWATIEKIREEGRGALEKLRDRRTDIKPKRSQSERKSKEILARKSDVTQVKRTKQTYANIDGMPTLKRHDMVVLQGGIVMVTVSLKRLDIAENLICARLVGHGYGYVIYTE</sequence>
<keyword evidence="11" id="KW-1185">Reference proteome</keyword>
<comment type="subcellular location">
    <subcellularLocation>
        <location evidence="2">Nucleus</location>
        <location evidence="2">Nucleolus</location>
    </subcellularLocation>
</comment>
<evidence type="ECO:0000256" key="7">
    <source>
        <dbReference type="ARBA" id="ARBA00023054"/>
    </source>
</evidence>
<name>A0AAD9I0Y3_9PEZI</name>
<protein>
    <recommendedName>
        <fullName evidence="4">rRNA-processing protein EFG1</fullName>
    </recommendedName>
    <alternativeName>
        <fullName evidence="5">rRNA-processing protein efg1</fullName>
    </alternativeName>
</protein>
<evidence type="ECO:0000256" key="1">
    <source>
        <dbReference type="ARBA" id="ARBA00002773"/>
    </source>
</evidence>
<dbReference type="GO" id="GO:0000462">
    <property type="term" value="P:maturation of SSU-rRNA from tricistronic rRNA transcript (SSU-rRNA, 5.8S rRNA, LSU-rRNA)"/>
    <property type="evidence" value="ECO:0007669"/>
    <property type="project" value="TreeGrafter"/>
</dbReference>
<comment type="caution">
    <text evidence="10">The sequence shown here is derived from an EMBL/GenBank/DDBJ whole genome shotgun (WGS) entry which is preliminary data.</text>
</comment>
<evidence type="ECO:0000313" key="10">
    <source>
        <dbReference type="EMBL" id="KAK2068480.1"/>
    </source>
</evidence>
<accession>A0AAD9I0Y3</accession>